<name>A0AAV6VZM9_9ARAC</name>
<dbReference type="AlphaFoldDB" id="A0AAV6VZM9"/>
<dbReference type="Proteomes" id="UP000827092">
    <property type="component" value="Unassembled WGS sequence"/>
</dbReference>
<keyword evidence="2" id="KW-1185">Reference proteome</keyword>
<accession>A0AAV6VZM9</accession>
<dbReference type="EMBL" id="JAFNEN010000005">
    <property type="protein sequence ID" value="KAG8201488.1"/>
    <property type="molecule type" value="Genomic_DNA"/>
</dbReference>
<reference evidence="1 2" key="1">
    <citation type="journal article" date="2022" name="Nat. Ecol. Evol.">
        <title>A masculinizing supergene underlies an exaggerated male reproductive morph in a spider.</title>
        <authorList>
            <person name="Hendrickx F."/>
            <person name="De Corte Z."/>
            <person name="Sonet G."/>
            <person name="Van Belleghem S.M."/>
            <person name="Kostlbacher S."/>
            <person name="Vangestel C."/>
        </authorList>
    </citation>
    <scope>NUCLEOTIDE SEQUENCE [LARGE SCALE GENOMIC DNA]</scope>
    <source>
        <strain evidence="1">W744_W776</strain>
    </source>
</reference>
<evidence type="ECO:0000313" key="2">
    <source>
        <dbReference type="Proteomes" id="UP000827092"/>
    </source>
</evidence>
<organism evidence="1 2">
    <name type="scientific">Oedothorax gibbosus</name>
    <dbReference type="NCBI Taxonomy" id="931172"/>
    <lineage>
        <taxon>Eukaryota</taxon>
        <taxon>Metazoa</taxon>
        <taxon>Ecdysozoa</taxon>
        <taxon>Arthropoda</taxon>
        <taxon>Chelicerata</taxon>
        <taxon>Arachnida</taxon>
        <taxon>Araneae</taxon>
        <taxon>Araneomorphae</taxon>
        <taxon>Entelegynae</taxon>
        <taxon>Araneoidea</taxon>
        <taxon>Linyphiidae</taxon>
        <taxon>Erigoninae</taxon>
        <taxon>Oedothorax</taxon>
    </lineage>
</organism>
<protein>
    <submittedName>
        <fullName evidence="1">Uncharacterized protein</fullName>
    </submittedName>
</protein>
<sequence length="157" mass="16427">MLSLGAICGPRGGTADLHCKCASLVFEHFSKQPTSSAALFLRENPILWARICIPQGIALRSAGSPSVVVGCGISPTSTSGDAISSDVISSDVISSDVISGDVISGDVISGDVISGGGISHIPPLIPHLIVNRHFLTTLIFYLVIKDSIDKYYVISQF</sequence>
<comment type="caution">
    <text evidence="1">The sequence shown here is derived from an EMBL/GenBank/DDBJ whole genome shotgun (WGS) entry which is preliminary data.</text>
</comment>
<proteinExistence type="predicted"/>
<gene>
    <name evidence="1" type="ORF">JTE90_024356</name>
</gene>
<evidence type="ECO:0000313" key="1">
    <source>
        <dbReference type="EMBL" id="KAG8201488.1"/>
    </source>
</evidence>